<evidence type="ECO:0000313" key="1">
    <source>
        <dbReference type="EMBL" id="OGM09278.1"/>
    </source>
</evidence>
<organism evidence="1 2">
    <name type="scientific">Candidatus Woesebacteria bacterium RBG_13_36_22</name>
    <dbReference type="NCBI Taxonomy" id="1802478"/>
    <lineage>
        <taxon>Bacteria</taxon>
        <taxon>Candidatus Woeseibacteriota</taxon>
    </lineage>
</organism>
<dbReference type="AlphaFoldDB" id="A0A1F7X4I4"/>
<dbReference type="Proteomes" id="UP000176939">
    <property type="component" value="Unassembled WGS sequence"/>
</dbReference>
<reference evidence="1 2" key="1">
    <citation type="journal article" date="2016" name="Nat. Commun.">
        <title>Thousands of microbial genomes shed light on interconnected biogeochemical processes in an aquifer system.</title>
        <authorList>
            <person name="Anantharaman K."/>
            <person name="Brown C.T."/>
            <person name="Hug L.A."/>
            <person name="Sharon I."/>
            <person name="Castelle C.J."/>
            <person name="Probst A.J."/>
            <person name="Thomas B.C."/>
            <person name="Singh A."/>
            <person name="Wilkins M.J."/>
            <person name="Karaoz U."/>
            <person name="Brodie E.L."/>
            <person name="Williams K.H."/>
            <person name="Hubbard S.S."/>
            <person name="Banfield J.F."/>
        </authorList>
    </citation>
    <scope>NUCLEOTIDE SEQUENCE [LARGE SCALE GENOMIC DNA]</scope>
</reference>
<name>A0A1F7X4I4_9BACT</name>
<sequence length="64" mass="7676">MNPQQRMKVLRKAGTPTLRKRLDRIGRALRGAEDRVNYLRNYERDIELILHEREIEKVRGGLIY</sequence>
<evidence type="ECO:0000313" key="2">
    <source>
        <dbReference type="Proteomes" id="UP000176939"/>
    </source>
</evidence>
<dbReference type="EMBL" id="MGFQ01000024">
    <property type="protein sequence ID" value="OGM09278.1"/>
    <property type="molecule type" value="Genomic_DNA"/>
</dbReference>
<proteinExistence type="predicted"/>
<protein>
    <submittedName>
        <fullName evidence="1">Uncharacterized protein</fullName>
    </submittedName>
</protein>
<gene>
    <name evidence="1" type="ORF">A2Z67_05045</name>
</gene>
<comment type="caution">
    <text evidence="1">The sequence shown here is derived from an EMBL/GenBank/DDBJ whole genome shotgun (WGS) entry which is preliminary data.</text>
</comment>
<accession>A0A1F7X4I4</accession>